<dbReference type="GO" id="GO:0008840">
    <property type="term" value="F:4-hydroxy-tetrahydrodipicolinate synthase activity"/>
    <property type="evidence" value="ECO:0007669"/>
    <property type="project" value="TreeGrafter"/>
</dbReference>
<feature type="compositionally biased region" description="Basic residues" evidence="1">
    <location>
        <begin position="15"/>
        <end position="26"/>
    </location>
</feature>
<dbReference type="VEuPathDB" id="FungiDB:A1O9_05302"/>
<proteinExistence type="predicted"/>
<dbReference type="Proteomes" id="UP000027920">
    <property type="component" value="Unassembled WGS sequence"/>
</dbReference>
<comment type="caution">
    <text evidence="2">The sequence shown here is derived from an EMBL/GenBank/DDBJ whole genome shotgun (WGS) entry which is preliminary data.</text>
</comment>
<sequence>MLLQDPPTLNILKHQNARPHGPHSRTRHTVLANGEADYEAIYRLGSWLGSIDGVQGLVVLGHAGEGTFLTQEEQCAMIGAFRGSLEKEPEVVSAEAKRAVETGAQAGFLYPSHGWVRFGYQPGAPQDRYRRVYELTDHARNFRFAWCLRQEEWVRNTRRWDTGITVIHDERPEFQILTCHKEYSLHTAFDDDGMLVRYRDIAPELLLELIDAGKAKDYVRARAAHDRLLPVTKPVYHRGSHMEGTVALKHVLAARGILNDATVRSPLFPLPEGAEAEIHAAVTAAALPMVVAAGKPFGRAAGLPKGMQANGTPSQLHNGHTSWITATA</sequence>
<dbReference type="PANTHER" id="PTHR12128:SF38">
    <property type="entry name" value="DIHYDRODIPICOLINATE SYNTHETASE FAMILY PROTEIN (AFU_ORTHOLOGUE AFUA_6G00110)"/>
    <property type="match status" value="1"/>
</dbReference>
<feature type="region of interest" description="Disordered" evidence="1">
    <location>
        <begin position="1"/>
        <end position="26"/>
    </location>
</feature>
<name>A0A072PPG1_9EURO</name>
<reference evidence="2 3" key="1">
    <citation type="submission" date="2013-03" db="EMBL/GenBank/DDBJ databases">
        <title>The Genome Sequence of Exophiala aquamarina CBS 119918.</title>
        <authorList>
            <consortium name="The Broad Institute Genomics Platform"/>
            <person name="Cuomo C."/>
            <person name="de Hoog S."/>
            <person name="Gorbushina A."/>
            <person name="Walker B."/>
            <person name="Young S.K."/>
            <person name="Zeng Q."/>
            <person name="Gargeya S."/>
            <person name="Fitzgerald M."/>
            <person name="Haas B."/>
            <person name="Abouelleil A."/>
            <person name="Allen A.W."/>
            <person name="Alvarado L."/>
            <person name="Arachchi H.M."/>
            <person name="Berlin A.M."/>
            <person name="Chapman S.B."/>
            <person name="Gainer-Dewar J."/>
            <person name="Goldberg J."/>
            <person name="Griggs A."/>
            <person name="Gujja S."/>
            <person name="Hansen M."/>
            <person name="Howarth C."/>
            <person name="Imamovic A."/>
            <person name="Ireland A."/>
            <person name="Larimer J."/>
            <person name="McCowan C."/>
            <person name="Murphy C."/>
            <person name="Pearson M."/>
            <person name="Poon T.W."/>
            <person name="Priest M."/>
            <person name="Roberts A."/>
            <person name="Saif S."/>
            <person name="Shea T."/>
            <person name="Sisk P."/>
            <person name="Sykes S."/>
            <person name="Wortman J."/>
            <person name="Nusbaum C."/>
            <person name="Birren B."/>
        </authorList>
    </citation>
    <scope>NUCLEOTIDE SEQUENCE [LARGE SCALE GENOMIC DNA]</scope>
    <source>
        <strain evidence="2 3">CBS 119918</strain>
    </source>
</reference>
<dbReference type="InterPro" id="IPR002220">
    <property type="entry name" value="DapA-like"/>
</dbReference>
<keyword evidence="3" id="KW-1185">Reference proteome</keyword>
<accession>A0A072PPG1</accession>
<dbReference type="GeneID" id="25280228"/>
<evidence type="ECO:0000256" key="1">
    <source>
        <dbReference type="SAM" id="MobiDB-lite"/>
    </source>
</evidence>
<dbReference type="InterPro" id="IPR013785">
    <property type="entry name" value="Aldolase_TIM"/>
</dbReference>
<dbReference type="SMART" id="SM01130">
    <property type="entry name" value="DHDPS"/>
    <property type="match status" value="1"/>
</dbReference>
<dbReference type="EMBL" id="AMGV01000004">
    <property type="protein sequence ID" value="KEF57385.1"/>
    <property type="molecule type" value="Genomic_DNA"/>
</dbReference>
<dbReference type="Gene3D" id="3.20.20.70">
    <property type="entry name" value="Aldolase class I"/>
    <property type="match status" value="2"/>
</dbReference>
<gene>
    <name evidence="2" type="ORF">A1O9_05302</name>
</gene>
<dbReference type="CDD" id="cd00408">
    <property type="entry name" value="DHDPS-like"/>
    <property type="match status" value="1"/>
</dbReference>
<dbReference type="HOGENOM" id="CLU_847387_0_0_1"/>
<dbReference type="AlphaFoldDB" id="A0A072PPG1"/>
<organism evidence="2 3">
    <name type="scientific">Exophiala aquamarina CBS 119918</name>
    <dbReference type="NCBI Taxonomy" id="1182545"/>
    <lineage>
        <taxon>Eukaryota</taxon>
        <taxon>Fungi</taxon>
        <taxon>Dikarya</taxon>
        <taxon>Ascomycota</taxon>
        <taxon>Pezizomycotina</taxon>
        <taxon>Eurotiomycetes</taxon>
        <taxon>Chaetothyriomycetidae</taxon>
        <taxon>Chaetothyriales</taxon>
        <taxon>Herpotrichiellaceae</taxon>
        <taxon>Exophiala</taxon>
    </lineage>
</organism>
<evidence type="ECO:0000313" key="3">
    <source>
        <dbReference type="Proteomes" id="UP000027920"/>
    </source>
</evidence>
<evidence type="ECO:0000313" key="2">
    <source>
        <dbReference type="EMBL" id="KEF57385.1"/>
    </source>
</evidence>
<dbReference type="RefSeq" id="XP_013259975.1">
    <property type="nucleotide sequence ID" value="XM_013404521.1"/>
</dbReference>
<protein>
    <submittedName>
        <fullName evidence="2">Dihydrodipicolinate synthase</fullName>
    </submittedName>
</protein>
<dbReference type="SUPFAM" id="SSF51569">
    <property type="entry name" value="Aldolase"/>
    <property type="match status" value="1"/>
</dbReference>
<dbReference type="OrthoDB" id="191315at2759"/>
<dbReference type="PANTHER" id="PTHR12128">
    <property type="entry name" value="DIHYDRODIPICOLINATE SYNTHASE"/>
    <property type="match status" value="1"/>
</dbReference>